<accession>A0ABD0NI10</accession>
<feature type="compositionally biased region" description="Polar residues" evidence="1">
    <location>
        <begin position="128"/>
        <end position="141"/>
    </location>
</feature>
<evidence type="ECO:0000313" key="3">
    <source>
        <dbReference type="Proteomes" id="UP001529510"/>
    </source>
</evidence>
<dbReference type="SUPFAM" id="SSF56672">
    <property type="entry name" value="DNA/RNA polymerases"/>
    <property type="match status" value="1"/>
</dbReference>
<dbReference type="Gene3D" id="3.10.10.10">
    <property type="entry name" value="HIV Type 1 Reverse Transcriptase, subunit A, domain 1"/>
    <property type="match status" value="1"/>
</dbReference>
<protein>
    <submittedName>
        <fullName evidence="2">Uncharacterized protein</fullName>
    </submittedName>
</protein>
<comment type="caution">
    <text evidence="2">The sequence shown here is derived from an EMBL/GenBank/DDBJ whole genome shotgun (WGS) entry which is preliminary data.</text>
</comment>
<gene>
    <name evidence="2" type="ORF">M9458_045334</name>
</gene>
<evidence type="ECO:0000256" key="1">
    <source>
        <dbReference type="SAM" id="MobiDB-lite"/>
    </source>
</evidence>
<keyword evidence="3" id="KW-1185">Reference proteome</keyword>
<dbReference type="Proteomes" id="UP001529510">
    <property type="component" value="Unassembled WGS sequence"/>
</dbReference>
<name>A0ABD0NI10_CIRMR</name>
<organism evidence="2 3">
    <name type="scientific">Cirrhinus mrigala</name>
    <name type="common">Mrigala</name>
    <dbReference type="NCBI Taxonomy" id="683832"/>
    <lineage>
        <taxon>Eukaryota</taxon>
        <taxon>Metazoa</taxon>
        <taxon>Chordata</taxon>
        <taxon>Craniata</taxon>
        <taxon>Vertebrata</taxon>
        <taxon>Euteleostomi</taxon>
        <taxon>Actinopterygii</taxon>
        <taxon>Neopterygii</taxon>
        <taxon>Teleostei</taxon>
        <taxon>Ostariophysi</taxon>
        <taxon>Cypriniformes</taxon>
        <taxon>Cyprinidae</taxon>
        <taxon>Labeoninae</taxon>
        <taxon>Labeonini</taxon>
        <taxon>Cirrhinus</taxon>
    </lineage>
</organism>
<sequence length="452" mass="48980">MHLDPPNGPALVGRWQRQLVLRPLRTLVRLRSAPETGSPGKRDCLTCPDPHLTRGRALDSAPTRLSATWQMVTTWSIKKQFPSSLGFTHSTSDSLHDGRILCPPFRTCGHTPPVFPHVLRQRARSDDSSPQGNPLVSSHGTNPPGKTASGLRGFSPLATRRFPSHGAPILVRGSSTAVLRAEIAVLLAKDAIETVPSAEIKKGFYSPYLIVPKKGGGLRPILDLRVLNRALLKLPFKMLTLKHMLTVRTVSAEVCGNTQMRVYGPPETGSEAPGAHGILSRGHAAGPDAHETVATLASYPSTFRVNIPPSCCKTLSPWTDIVFLRVQTHRYHRCFQDRLGRRVQRSFRMSQLAHHPLLSLRATHIPGEANRMADSLSRQAPPPIGPTDLGSIQPGTSKSLCLTGIHPLPVVVQSNRASFANGASLTDICRAAGWATPNTFAKMSARVLNASS</sequence>
<dbReference type="AlphaFoldDB" id="A0ABD0NI10"/>
<feature type="region of interest" description="Disordered" evidence="1">
    <location>
        <begin position="121"/>
        <end position="154"/>
    </location>
</feature>
<reference evidence="2 3" key="1">
    <citation type="submission" date="2024-05" db="EMBL/GenBank/DDBJ databases">
        <title>Genome sequencing and assembly of Indian major carp, Cirrhinus mrigala (Hamilton, 1822).</title>
        <authorList>
            <person name="Mohindra V."/>
            <person name="Chowdhury L.M."/>
            <person name="Lal K."/>
            <person name="Jena J.K."/>
        </authorList>
    </citation>
    <scope>NUCLEOTIDE SEQUENCE [LARGE SCALE GENOMIC DNA]</scope>
    <source>
        <strain evidence="2">CM1030</strain>
        <tissue evidence="2">Blood</tissue>
    </source>
</reference>
<dbReference type="EMBL" id="JAMKFB020000022">
    <property type="protein sequence ID" value="KAL0161609.1"/>
    <property type="molecule type" value="Genomic_DNA"/>
</dbReference>
<evidence type="ECO:0000313" key="2">
    <source>
        <dbReference type="EMBL" id="KAL0161609.1"/>
    </source>
</evidence>
<dbReference type="InterPro" id="IPR043502">
    <property type="entry name" value="DNA/RNA_pol_sf"/>
</dbReference>
<proteinExistence type="predicted"/>